<evidence type="ECO:0000313" key="10">
    <source>
        <dbReference type="Proteomes" id="UP000620327"/>
    </source>
</evidence>
<evidence type="ECO:0000256" key="6">
    <source>
        <dbReference type="PROSITE-ProRule" id="PRU01248"/>
    </source>
</evidence>
<keyword evidence="4 6" id="KW-0238">DNA-binding</keyword>
<dbReference type="InterPro" id="IPR044068">
    <property type="entry name" value="CB"/>
</dbReference>
<dbReference type="Pfam" id="PF00589">
    <property type="entry name" value="Phage_integrase"/>
    <property type="match status" value="1"/>
</dbReference>
<name>A0A923MFC4_9FIRM</name>
<dbReference type="InterPro" id="IPR004107">
    <property type="entry name" value="Integrase_SAM-like_N"/>
</dbReference>
<dbReference type="Pfam" id="PF14657">
    <property type="entry name" value="Arm-DNA-bind_4"/>
    <property type="match status" value="1"/>
</dbReference>
<feature type="domain" description="Core-binding (CB)" evidence="8">
    <location>
        <begin position="63"/>
        <end position="146"/>
    </location>
</feature>
<evidence type="ECO:0000256" key="1">
    <source>
        <dbReference type="ARBA" id="ARBA00003283"/>
    </source>
</evidence>
<evidence type="ECO:0000259" key="7">
    <source>
        <dbReference type="PROSITE" id="PS51898"/>
    </source>
</evidence>
<reference evidence="9" key="1">
    <citation type="submission" date="2020-08" db="EMBL/GenBank/DDBJ databases">
        <title>Genome public.</title>
        <authorList>
            <person name="Liu C."/>
            <person name="Sun Q."/>
        </authorList>
    </citation>
    <scope>NUCLEOTIDE SEQUENCE</scope>
    <source>
        <strain evidence="9">BX15</strain>
    </source>
</reference>
<sequence length="403" mass="46214">MSELRLRKRGPYWQYSFEGARIDGKRQTISKSGFRTKTEASAAGAQAMSEYNRAGAVFKPSEISVSDYLDFWMKEYCQNNCKPSTISNYDKKIRLHIKPAIGKYRLAALSPETLQKLINDKFNQGYSRNTLAVLKGILTGSLSYAVQPLKYIPFSPAEYIDIPSTRATPKVKTRSAPHVYLSAEQMGKLFQRFPEGSSSYLPLLIGYKCGLRIAEAFALKWKDIDLTAKKLTVRQQILWQEKDKIAGRDSYWYFTMPKYDSIRTIELSQDVVNALEREKARQEQNRAICDDLYIRWFCDDVGHLNCNGNGAEIHLVMVRPDGSYINSRNMQHVSHIARHELGIPKFDYHSLRHTHATMLAERGASPKYVQHRLGHKNIQVTMQIYQHLTDKMSEEGAKLLDTL</sequence>
<comment type="similarity">
    <text evidence="2">Belongs to the 'phage' integrase family.</text>
</comment>
<comment type="function">
    <text evidence="1">Site-specific tyrosine recombinase, which acts by catalyzing the cutting and rejoining of the recombining DNA molecules.</text>
</comment>
<keyword evidence="5" id="KW-0233">DNA recombination</keyword>
<dbReference type="Gene3D" id="1.10.150.130">
    <property type="match status" value="1"/>
</dbReference>
<evidence type="ECO:0000256" key="4">
    <source>
        <dbReference type="ARBA" id="ARBA00023125"/>
    </source>
</evidence>
<dbReference type="InterPro" id="IPR010998">
    <property type="entry name" value="Integrase_recombinase_N"/>
</dbReference>
<dbReference type="PROSITE" id="PS51898">
    <property type="entry name" value="TYR_RECOMBINASE"/>
    <property type="match status" value="1"/>
</dbReference>
<organism evidence="9 10">
    <name type="scientific">Dysosmobacter segnis</name>
    <dbReference type="NCBI Taxonomy" id="2763042"/>
    <lineage>
        <taxon>Bacteria</taxon>
        <taxon>Bacillati</taxon>
        <taxon>Bacillota</taxon>
        <taxon>Clostridia</taxon>
        <taxon>Eubacteriales</taxon>
        <taxon>Oscillospiraceae</taxon>
        <taxon>Dysosmobacter</taxon>
    </lineage>
</organism>
<protein>
    <submittedName>
        <fullName evidence="9">Site-specific integrase</fullName>
    </submittedName>
</protein>
<dbReference type="GO" id="GO:0006310">
    <property type="term" value="P:DNA recombination"/>
    <property type="evidence" value="ECO:0007669"/>
    <property type="project" value="UniProtKB-KW"/>
</dbReference>
<evidence type="ECO:0000256" key="5">
    <source>
        <dbReference type="ARBA" id="ARBA00023172"/>
    </source>
</evidence>
<dbReference type="Gene3D" id="1.10.443.10">
    <property type="entry name" value="Intergrase catalytic core"/>
    <property type="match status" value="1"/>
</dbReference>
<dbReference type="Pfam" id="PF14659">
    <property type="entry name" value="Phage_int_SAM_3"/>
    <property type="match status" value="1"/>
</dbReference>
<evidence type="ECO:0000313" key="9">
    <source>
        <dbReference type="EMBL" id="MBC5769000.1"/>
    </source>
</evidence>
<dbReference type="PROSITE" id="PS51900">
    <property type="entry name" value="CB"/>
    <property type="match status" value="1"/>
</dbReference>
<dbReference type="InterPro" id="IPR011010">
    <property type="entry name" value="DNA_brk_join_enz"/>
</dbReference>
<comment type="caution">
    <text evidence="9">The sequence shown here is derived from an EMBL/GenBank/DDBJ whole genome shotgun (WGS) entry which is preliminary data.</text>
</comment>
<dbReference type="PANTHER" id="PTHR30349">
    <property type="entry name" value="PHAGE INTEGRASE-RELATED"/>
    <property type="match status" value="1"/>
</dbReference>
<dbReference type="PANTHER" id="PTHR30349:SF64">
    <property type="entry name" value="PROPHAGE INTEGRASE INTD-RELATED"/>
    <property type="match status" value="1"/>
</dbReference>
<dbReference type="AlphaFoldDB" id="A0A923MFC4"/>
<dbReference type="InterPro" id="IPR028259">
    <property type="entry name" value="AP2-like_int_N"/>
</dbReference>
<evidence type="ECO:0000256" key="3">
    <source>
        <dbReference type="ARBA" id="ARBA00022908"/>
    </source>
</evidence>
<dbReference type="Proteomes" id="UP000620327">
    <property type="component" value="Unassembled WGS sequence"/>
</dbReference>
<feature type="domain" description="Tyr recombinase" evidence="7">
    <location>
        <begin position="176"/>
        <end position="398"/>
    </location>
</feature>
<dbReference type="EMBL" id="JACOQI010000001">
    <property type="protein sequence ID" value="MBC5769000.1"/>
    <property type="molecule type" value="Genomic_DNA"/>
</dbReference>
<dbReference type="InterPro" id="IPR050090">
    <property type="entry name" value="Tyrosine_recombinase_XerCD"/>
</dbReference>
<dbReference type="InterPro" id="IPR013762">
    <property type="entry name" value="Integrase-like_cat_sf"/>
</dbReference>
<dbReference type="GO" id="GO:0003677">
    <property type="term" value="F:DNA binding"/>
    <property type="evidence" value="ECO:0007669"/>
    <property type="project" value="UniProtKB-UniRule"/>
</dbReference>
<evidence type="ECO:0000256" key="2">
    <source>
        <dbReference type="ARBA" id="ARBA00008857"/>
    </source>
</evidence>
<dbReference type="RefSeq" id="WP_187013393.1">
    <property type="nucleotide sequence ID" value="NZ_JACOQI010000001.1"/>
</dbReference>
<evidence type="ECO:0000259" key="8">
    <source>
        <dbReference type="PROSITE" id="PS51900"/>
    </source>
</evidence>
<dbReference type="GO" id="GO:0015074">
    <property type="term" value="P:DNA integration"/>
    <property type="evidence" value="ECO:0007669"/>
    <property type="project" value="UniProtKB-KW"/>
</dbReference>
<accession>A0A923MFC4</accession>
<dbReference type="CDD" id="cd01189">
    <property type="entry name" value="INT_ICEBs1_C_like"/>
    <property type="match status" value="1"/>
</dbReference>
<keyword evidence="10" id="KW-1185">Reference proteome</keyword>
<dbReference type="InterPro" id="IPR002104">
    <property type="entry name" value="Integrase_catalytic"/>
</dbReference>
<proteinExistence type="inferred from homology"/>
<dbReference type="SUPFAM" id="SSF56349">
    <property type="entry name" value="DNA breaking-rejoining enzymes"/>
    <property type="match status" value="1"/>
</dbReference>
<gene>
    <name evidence="9" type="ORF">H8Z83_01375</name>
</gene>
<keyword evidence="3" id="KW-0229">DNA integration</keyword>